<evidence type="ECO:0000313" key="2">
    <source>
        <dbReference type="Proteomes" id="UP000230742"/>
    </source>
</evidence>
<name>A0A2D3LKU4_PREIN</name>
<dbReference type="EMBL" id="CP024727">
    <property type="protein sequence ID" value="ATV31222.1"/>
    <property type="molecule type" value="Genomic_DNA"/>
</dbReference>
<gene>
    <name evidence="1" type="ORF">CTM46_07060</name>
</gene>
<dbReference type="Proteomes" id="UP000230742">
    <property type="component" value="Chromosome 1"/>
</dbReference>
<protein>
    <submittedName>
        <fullName evidence="1">Uncharacterized protein</fullName>
    </submittedName>
</protein>
<proteinExistence type="predicted"/>
<reference evidence="1 2" key="1">
    <citation type="submission" date="2017-11" db="EMBL/GenBank/DDBJ databases">
        <title>Genome sequencing of Prevotella intermedia KCOM 1949.</title>
        <authorList>
            <person name="Kook J.-K."/>
            <person name="Park S.-N."/>
            <person name="Lim Y.K."/>
        </authorList>
    </citation>
    <scope>NUCLEOTIDE SEQUENCE [LARGE SCALE GENOMIC DNA]</scope>
    <source>
        <strain evidence="1 2">KCOM 1949</strain>
    </source>
</reference>
<dbReference type="AlphaFoldDB" id="A0A2D3LKU4"/>
<organism evidence="1 2">
    <name type="scientific">Prevotella intermedia</name>
    <dbReference type="NCBI Taxonomy" id="28131"/>
    <lineage>
        <taxon>Bacteria</taxon>
        <taxon>Pseudomonadati</taxon>
        <taxon>Bacteroidota</taxon>
        <taxon>Bacteroidia</taxon>
        <taxon>Bacteroidales</taxon>
        <taxon>Prevotellaceae</taxon>
        <taxon>Prevotella</taxon>
    </lineage>
</organism>
<sequence length="76" mass="8988">MFLNLSSIPRSTTHGLYTKSDQMPAAFVPFLTYTYSIHYNNKTSILRNGLMVRERGYLRQKRSEILLFPKLFTRKE</sequence>
<evidence type="ECO:0000313" key="1">
    <source>
        <dbReference type="EMBL" id="ATV31222.1"/>
    </source>
</evidence>
<accession>A0A2D3LKU4</accession>